<dbReference type="AlphaFoldDB" id="A0A916YXA4"/>
<dbReference type="RefSeq" id="WP_156522113.1">
    <property type="nucleotide sequence ID" value="NZ_BMIP01000002.1"/>
</dbReference>
<reference evidence="1" key="2">
    <citation type="submission" date="2020-09" db="EMBL/GenBank/DDBJ databases">
        <authorList>
            <person name="Sun Q."/>
            <person name="Zhou Y."/>
        </authorList>
    </citation>
    <scope>NUCLEOTIDE SEQUENCE</scope>
    <source>
        <strain evidence="1">CGMCC 1.15360</strain>
    </source>
</reference>
<sequence>MTTRAAHKNAWTEPKLEQLDVDLSSVASGNNYFDDGSVSNNLSRKS</sequence>
<reference evidence="1" key="1">
    <citation type="journal article" date="2014" name="Int. J. Syst. Evol. Microbiol.">
        <title>Complete genome sequence of Corynebacterium casei LMG S-19264T (=DSM 44701T), isolated from a smear-ripened cheese.</title>
        <authorList>
            <consortium name="US DOE Joint Genome Institute (JGI-PGF)"/>
            <person name="Walter F."/>
            <person name="Albersmeier A."/>
            <person name="Kalinowski J."/>
            <person name="Ruckert C."/>
        </authorList>
    </citation>
    <scope>NUCLEOTIDE SEQUENCE</scope>
    <source>
        <strain evidence="1">CGMCC 1.15360</strain>
    </source>
</reference>
<evidence type="ECO:0000313" key="2">
    <source>
        <dbReference type="Proteomes" id="UP000612349"/>
    </source>
</evidence>
<keyword evidence="2" id="KW-1185">Reference proteome</keyword>
<name>A0A916YXA4_9SPHN</name>
<proteinExistence type="predicted"/>
<dbReference type="Proteomes" id="UP000612349">
    <property type="component" value="Unassembled WGS sequence"/>
</dbReference>
<gene>
    <name evidence="1" type="ORF">GCM10010990_14750</name>
</gene>
<protein>
    <submittedName>
        <fullName evidence="1">Uncharacterized protein</fullName>
    </submittedName>
</protein>
<evidence type="ECO:0000313" key="1">
    <source>
        <dbReference type="EMBL" id="GGD66294.1"/>
    </source>
</evidence>
<dbReference type="EMBL" id="BMIP01000002">
    <property type="protein sequence ID" value="GGD66294.1"/>
    <property type="molecule type" value="Genomic_DNA"/>
</dbReference>
<organism evidence="1 2">
    <name type="scientific">Croceicoccus mobilis</name>
    <dbReference type="NCBI Taxonomy" id="1703339"/>
    <lineage>
        <taxon>Bacteria</taxon>
        <taxon>Pseudomonadati</taxon>
        <taxon>Pseudomonadota</taxon>
        <taxon>Alphaproteobacteria</taxon>
        <taxon>Sphingomonadales</taxon>
        <taxon>Erythrobacteraceae</taxon>
        <taxon>Croceicoccus</taxon>
    </lineage>
</organism>
<accession>A0A916YXA4</accession>
<comment type="caution">
    <text evidence="1">The sequence shown here is derived from an EMBL/GenBank/DDBJ whole genome shotgun (WGS) entry which is preliminary data.</text>
</comment>